<gene>
    <name evidence="2" type="ORF">F511_31126</name>
</gene>
<evidence type="ECO:0000313" key="3">
    <source>
        <dbReference type="Proteomes" id="UP000250235"/>
    </source>
</evidence>
<accession>A0A2Z7CA84</accession>
<proteinExistence type="predicted"/>
<protein>
    <submittedName>
        <fullName evidence="2">Uncharacterized protein</fullName>
    </submittedName>
</protein>
<sequence length="99" mass="10352">MPLLKNNEELCVTGAEDKRSGQNTLKSPQKLEETRAQGERGVRRDRNKSDHAKTGDGGGGRRATAAGGRRRRCFGHVVTIAGYSGRSSGSGGPSASGSP</sequence>
<reference evidence="2 3" key="1">
    <citation type="journal article" date="2015" name="Proc. Natl. Acad. Sci. U.S.A.">
        <title>The resurrection genome of Boea hygrometrica: A blueprint for survival of dehydration.</title>
        <authorList>
            <person name="Xiao L."/>
            <person name="Yang G."/>
            <person name="Zhang L."/>
            <person name="Yang X."/>
            <person name="Zhao S."/>
            <person name="Ji Z."/>
            <person name="Zhou Q."/>
            <person name="Hu M."/>
            <person name="Wang Y."/>
            <person name="Chen M."/>
            <person name="Xu Y."/>
            <person name="Jin H."/>
            <person name="Xiao X."/>
            <person name="Hu G."/>
            <person name="Bao F."/>
            <person name="Hu Y."/>
            <person name="Wan P."/>
            <person name="Li L."/>
            <person name="Deng X."/>
            <person name="Kuang T."/>
            <person name="Xiang C."/>
            <person name="Zhu J.K."/>
            <person name="Oliver M.J."/>
            <person name="He Y."/>
        </authorList>
    </citation>
    <scope>NUCLEOTIDE SEQUENCE [LARGE SCALE GENOMIC DNA]</scope>
    <source>
        <strain evidence="3">cv. XS01</strain>
    </source>
</reference>
<organism evidence="2 3">
    <name type="scientific">Dorcoceras hygrometricum</name>
    <dbReference type="NCBI Taxonomy" id="472368"/>
    <lineage>
        <taxon>Eukaryota</taxon>
        <taxon>Viridiplantae</taxon>
        <taxon>Streptophyta</taxon>
        <taxon>Embryophyta</taxon>
        <taxon>Tracheophyta</taxon>
        <taxon>Spermatophyta</taxon>
        <taxon>Magnoliopsida</taxon>
        <taxon>eudicotyledons</taxon>
        <taxon>Gunneridae</taxon>
        <taxon>Pentapetalae</taxon>
        <taxon>asterids</taxon>
        <taxon>lamiids</taxon>
        <taxon>Lamiales</taxon>
        <taxon>Gesneriaceae</taxon>
        <taxon>Didymocarpoideae</taxon>
        <taxon>Trichosporeae</taxon>
        <taxon>Loxocarpinae</taxon>
        <taxon>Dorcoceras</taxon>
    </lineage>
</organism>
<dbReference type="Proteomes" id="UP000250235">
    <property type="component" value="Unassembled WGS sequence"/>
</dbReference>
<name>A0A2Z7CA84_9LAMI</name>
<evidence type="ECO:0000256" key="1">
    <source>
        <dbReference type="SAM" id="MobiDB-lite"/>
    </source>
</evidence>
<dbReference type="EMBL" id="KQ997568">
    <property type="protein sequence ID" value="KZV43951.1"/>
    <property type="molecule type" value="Genomic_DNA"/>
</dbReference>
<dbReference type="AlphaFoldDB" id="A0A2Z7CA84"/>
<feature type="compositionally biased region" description="Basic and acidic residues" evidence="1">
    <location>
        <begin position="29"/>
        <end position="54"/>
    </location>
</feature>
<keyword evidence="3" id="KW-1185">Reference proteome</keyword>
<feature type="region of interest" description="Disordered" evidence="1">
    <location>
        <begin position="1"/>
        <end position="71"/>
    </location>
</feature>
<evidence type="ECO:0000313" key="2">
    <source>
        <dbReference type="EMBL" id="KZV43951.1"/>
    </source>
</evidence>